<organism evidence="1">
    <name type="scientific">Helicoverpa armigera</name>
    <name type="common">Cotton bollworm</name>
    <name type="synonym">Heliothis armigera</name>
    <dbReference type="NCBI Taxonomy" id="29058"/>
    <lineage>
        <taxon>Eukaryota</taxon>
        <taxon>Metazoa</taxon>
        <taxon>Ecdysozoa</taxon>
        <taxon>Arthropoda</taxon>
        <taxon>Hexapoda</taxon>
        <taxon>Insecta</taxon>
        <taxon>Pterygota</taxon>
        <taxon>Neoptera</taxon>
        <taxon>Endopterygota</taxon>
        <taxon>Lepidoptera</taxon>
        <taxon>Glossata</taxon>
        <taxon>Ditrysia</taxon>
        <taxon>Noctuoidea</taxon>
        <taxon>Noctuidae</taxon>
        <taxon>Heliothinae</taxon>
        <taxon>Helicoverpa</taxon>
    </lineage>
</organism>
<sequence length="61" mass="6510">PERQGGRSILPINLAACESANQHRILPQQTGQRAAPACQTNEYISSQSAGLSAATYDAHLF</sequence>
<feature type="non-terminal residue" evidence="1">
    <location>
        <position position="1"/>
    </location>
</feature>
<dbReference type="EMBL" id="DQ875273">
    <property type="protein sequence ID" value="ABK29515.1"/>
    <property type="molecule type" value="mRNA"/>
</dbReference>
<reference evidence="1" key="1">
    <citation type="submission" date="2006-08" db="EMBL/GenBank/DDBJ databases">
        <title>Identification of Differentially Expressed Genes during Larval Molting and Metamorphosis of Helicoverpa armigera by Suppression Subtractive Hybridization.</title>
        <authorList>
            <person name="Zhao X.-F."/>
            <person name="Wang J.-X."/>
        </authorList>
    </citation>
    <scope>NUCLEOTIDE SEQUENCE</scope>
</reference>
<protein>
    <submittedName>
        <fullName evidence="1">Retinoblastoma-binding protein 6 isoform</fullName>
    </submittedName>
</protein>
<feature type="non-terminal residue" evidence="1">
    <location>
        <position position="61"/>
    </location>
</feature>
<name>B6A8L3_HELAM</name>
<dbReference type="AlphaFoldDB" id="B6A8L3"/>
<proteinExistence type="evidence at transcript level"/>
<evidence type="ECO:0000313" key="1">
    <source>
        <dbReference type="EMBL" id="ABK29515.1"/>
    </source>
</evidence>
<accession>B6A8L3</accession>